<name>A0A6A5BQ23_NAEFO</name>
<feature type="region of interest" description="Disordered" evidence="2">
    <location>
        <begin position="46"/>
        <end position="79"/>
    </location>
</feature>
<dbReference type="Proteomes" id="UP000444721">
    <property type="component" value="Unassembled WGS sequence"/>
</dbReference>
<organism evidence="3 4">
    <name type="scientific">Naegleria fowleri</name>
    <name type="common">Brain eating amoeba</name>
    <dbReference type="NCBI Taxonomy" id="5763"/>
    <lineage>
        <taxon>Eukaryota</taxon>
        <taxon>Discoba</taxon>
        <taxon>Heterolobosea</taxon>
        <taxon>Tetramitia</taxon>
        <taxon>Eutetramitia</taxon>
        <taxon>Vahlkampfiidae</taxon>
        <taxon>Naegleria</taxon>
    </lineage>
</organism>
<evidence type="ECO:0000256" key="2">
    <source>
        <dbReference type="SAM" id="MobiDB-lite"/>
    </source>
</evidence>
<dbReference type="VEuPathDB" id="AmoebaDB:NF0122230"/>
<dbReference type="RefSeq" id="XP_044560238.1">
    <property type="nucleotide sequence ID" value="XM_044709052.1"/>
</dbReference>
<dbReference type="VEuPathDB" id="AmoebaDB:FDP41_005519"/>
<feature type="coiled-coil region" evidence="1">
    <location>
        <begin position="79"/>
        <end position="145"/>
    </location>
</feature>
<feature type="coiled-coil region" evidence="1">
    <location>
        <begin position="171"/>
        <end position="285"/>
    </location>
</feature>
<comment type="caution">
    <text evidence="3">The sequence shown here is derived from an EMBL/GenBank/DDBJ whole genome shotgun (WGS) entry which is preliminary data.</text>
</comment>
<protein>
    <submittedName>
        <fullName evidence="3">Uncharacterized protein</fullName>
    </submittedName>
</protein>
<evidence type="ECO:0000313" key="4">
    <source>
        <dbReference type="Proteomes" id="UP000444721"/>
    </source>
</evidence>
<reference evidence="3 4" key="1">
    <citation type="journal article" date="2019" name="Sci. Rep.">
        <title>Nanopore sequencing improves the draft genome of the human pathogenic amoeba Naegleria fowleri.</title>
        <authorList>
            <person name="Liechti N."/>
            <person name="Schurch N."/>
            <person name="Bruggmann R."/>
            <person name="Wittwer M."/>
        </authorList>
    </citation>
    <scope>NUCLEOTIDE SEQUENCE [LARGE SCALE GENOMIC DNA]</scope>
    <source>
        <strain evidence="3 4">ATCC 30894</strain>
    </source>
</reference>
<keyword evidence="4" id="KW-1185">Reference proteome</keyword>
<gene>
    <name evidence="3" type="ORF">FDP41_005519</name>
</gene>
<dbReference type="GeneID" id="68112737"/>
<proteinExistence type="predicted"/>
<accession>A0A6A5BQ23</accession>
<dbReference type="OrthoDB" id="10255396at2759"/>
<dbReference type="AlphaFoldDB" id="A0A6A5BQ23"/>
<evidence type="ECO:0000313" key="3">
    <source>
        <dbReference type="EMBL" id="KAF0975525.1"/>
    </source>
</evidence>
<dbReference type="VEuPathDB" id="AmoebaDB:NfTy_066900"/>
<evidence type="ECO:0000256" key="1">
    <source>
        <dbReference type="SAM" id="Coils"/>
    </source>
</evidence>
<feature type="region of interest" description="Disordered" evidence="2">
    <location>
        <begin position="1"/>
        <end position="34"/>
    </location>
</feature>
<keyword evidence="1" id="KW-0175">Coiled coil</keyword>
<dbReference type="EMBL" id="VFQX01000044">
    <property type="protein sequence ID" value="KAF0975525.1"/>
    <property type="molecule type" value="Genomic_DNA"/>
</dbReference>
<feature type="compositionally biased region" description="Polar residues" evidence="2">
    <location>
        <begin position="16"/>
        <end position="30"/>
    </location>
</feature>
<sequence>MLSPGNSNTDVRKSPTLLSAPSSAKLSVGSSVGRAKPVRMASRMLISQKTTTNLHNETVQSISSDKTSQNQSVSTSTMAEETRKIIDMLRKEIDTLKYELTNSETEKETYVFQIGEIKKKNRRDLERLEQELQERKEKQLSMEEKLSRVEQIEDAIIKLYLELKDRSYEVVGNVEDIKEIEMREKEELKKENPLVILDRLKANLRTLLVFKDDYENELKDQIRRRKTEAEYKVEELKIKIEQLEKEKEEYKQAAIQAIALKDEAQQKQNEQAEAFAEEINAIKNENAMLANMIAKKELDIDKLHEMIDRRDSILRHREVQMMKITQLESKIKNDKTKHQFDINREKSEKYQVLKKYENDINFYQKLENEKKKWRMS</sequence>